<reference evidence="6 7" key="1">
    <citation type="submission" date="2016-04" db="EMBL/GenBank/DDBJ databases">
        <title>Complete genome sequence of natural rubber-degrading, novel Gram-negative bacterium, Rhizobacter gummiphilus strain NS21.</title>
        <authorList>
            <person name="Tabata M."/>
            <person name="Kasai D."/>
            <person name="Fukuda M."/>
        </authorList>
    </citation>
    <scope>NUCLEOTIDE SEQUENCE [LARGE SCALE GENOMIC DNA]</scope>
    <source>
        <strain evidence="6 7">NS21</strain>
    </source>
</reference>
<dbReference type="InterPro" id="IPR032816">
    <property type="entry name" value="VTT_dom"/>
</dbReference>
<dbReference type="InterPro" id="IPR036873">
    <property type="entry name" value="Rhodanese-like_dom_sf"/>
</dbReference>
<evidence type="ECO:0000313" key="7">
    <source>
        <dbReference type="Proteomes" id="UP000193427"/>
    </source>
</evidence>
<accession>A0A1W6L5E8</accession>
<evidence type="ECO:0000256" key="2">
    <source>
        <dbReference type="ARBA" id="ARBA00022475"/>
    </source>
</evidence>
<name>A0A1W6L5E8_9BURK</name>
<evidence type="ECO:0000256" key="5">
    <source>
        <dbReference type="ARBA" id="ARBA00023136"/>
    </source>
</evidence>
<dbReference type="GO" id="GO:0004792">
    <property type="term" value="F:thiosulfate-cyanide sulfurtransferase activity"/>
    <property type="evidence" value="ECO:0007669"/>
    <property type="project" value="InterPro"/>
</dbReference>
<evidence type="ECO:0000256" key="1">
    <source>
        <dbReference type="ARBA" id="ARBA00004651"/>
    </source>
</evidence>
<dbReference type="InterPro" id="IPR023695">
    <property type="entry name" value="Thiosulf_sulfurTrfase"/>
</dbReference>
<proteinExistence type="predicted"/>
<keyword evidence="3" id="KW-0812">Transmembrane</keyword>
<dbReference type="InterPro" id="IPR051311">
    <property type="entry name" value="DedA_domain"/>
</dbReference>
<keyword evidence="5" id="KW-0472">Membrane</keyword>
<dbReference type="PROSITE" id="PS50206">
    <property type="entry name" value="RHODANESE_3"/>
    <property type="match status" value="1"/>
</dbReference>
<gene>
    <name evidence="6" type="ORF">A4W93_06145</name>
</gene>
<dbReference type="Pfam" id="PF00581">
    <property type="entry name" value="Rhodanese"/>
    <property type="match status" value="1"/>
</dbReference>
<dbReference type="OrthoDB" id="21108at2"/>
<dbReference type="KEGG" id="rgu:A4W93_06145"/>
<dbReference type="PANTHER" id="PTHR42709">
    <property type="entry name" value="ALKALINE PHOSPHATASE LIKE PROTEIN"/>
    <property type="match status" value="1"/>
</dbReference>
<keyword evidence="7" id="KW-1185">Reference proteome</keyword>
<dbReference type="GO" id="GO:0005886">
    <property type="term" value="C:plasma membrane"/>
    <property type="evidence" value="ECO:0007669"/>
    <property type="project" value="UniProtKB-SubCell"/>
</dbReference>
<dbReference type="InterPro" id="IPR001763">
    <property type="entry name" value="Rhodanese-like_dom"/>
</dbReference>
<dbReference type="Pfam" id="PF09335">
    <property type="entry name" value="VTT_dom"/>
    <property type="match status" value="1"/>
</dbReference>
<dbReference type="CDD" id="cd01444">
    <property type="entry name" value="GlpE_ST"/>
    <property type="match status" value="1"/>
</dbReference>
<keyword evidence="4" id="KW-1133">Transmembrane helix</keyword>
<protein>
    <submittedName>
        <fullName evidence="6">Sulfurtransferase</fullName>
    </submittedName>
</protein>
<dbReference type="SMART" id="SM00450">
    <property type="entry name" value="RHOD"/>
    <property type="match status" value="1"/>
</dbReference>
<keyword evidence="6" id="KW-0808">Transferase</keyword>
<dbReference type="GO" id="GO:0005737">
    <property type="term" value="C:cytoplasm"/>
    <property type="evidence" value="ECO:0007669"/>
    <property type="project" value="InterPro"/>
</dbReference>
<keyword evidence="2" id="KW-1003">Cell membrane</keyword>
<evidence type="ECO:0000256" key="4">
    <source>
        <dbReference type="ARBA" id="ARBA00022989"/>
    </source>
</evidence>
<comment type="subcellular location">
    <subcellularLocation>
        <location evidence="1">Cell membrane</location>
        <topology evidence="1">Multi-pass membrane protein</topology>
    </subcellularLocation>
</comment>
<dbReference type="EMBL" id="CP015118">
    <property type="protein sequence ID" value="ARN19525.1"/>
    <property type="molecule type" value="Genomic_DNA"/>
</dbReference>
<dbReference type="AlphaFoldDB" id="A0A1W6L5E8"/>
<dbReference type="RefSeq" id="WP_085749787.1">
    <property type="nucleotide sequence ID" value="NZ_BSPR01000002.1"/>
</dbReference>
<evidence type="ECO:0000256" key="3">
    <source>
        <dbReference type="ARBA" id="ARBA00022692"/>
    </source>
</evidence>
<evidence type="ECO:0000313" key="6">
    <source>
        <dbReference type="EMBL" id="ARN19525.1"/>
    </source>
</evidence>
<organism evidence="6 7">
    <name type="scientific">Piscinibacter gummiphilus</name>
    <dbReference type="NCBI Taxonomy" id="946333"/>
    <lineage>
        <taxon>Bacteria</taxon>
        <taxon>Pseudomonadati</taxon>
        <taxon>Pseudomonadota</taxon>
        <taxon>Betaproteobacteria</taxon>
        <taxon>Burkholderiales</taxon>
        <taxon>Sphaerotilaceae</taxon>
        <taxon>Piscinibacter</taxon>
    </lineage>
</organism>
<dbReference type="SUPFAM" id="SSF52821">
    <property type="entry name" value="Rhodanese/Cell cycle control phosphatase"/>
    <property type="match status" value="1"/>
</dbReference>
<dbReference type="STRING" id="946333.A4W93_06145"/>
<sequence>MSLLLDLITQYGVLFVFGCVLVEQAGVPVPAYPVFLVAGAAAARGEQSIVALVATAVFACLIADGLWYAAGKRFGTQVLRGLCKLSLSQDGCVRQTESIFARFGAPSLVVAKFVPGFASVATAMAGSTGVRRVPFIVFDGIGAALWSGVGLALGWLFASAIEDVMTVLGEMGRWGLVLVAVFLAAFIASKAWRRHQFHAQLRMDRISVETLSDMLAKGETPLVVDVRSAITRNDGRIPGAIVFNHDAWPENLRAPADDSMVIVYCACPNEASAALVARKLMERGFKRVRPLQGGIDAWRAAGLAIEAEAGP</sequence>
<dbReference type="Gene3D" id="3.40.250.10">
    <property type="entry name" value="Rhodanese-like domain"/>
    <property type="match status" value="1"/>
</dbReference>
<dbReference type="PANTHER" id="PTHR42709:SF6">
    <property type="entry name" value="UNDECAPRENYL PHOSPHATE TRANSPORTER A"/>
    <property type="match status" value="1"/>
</dbReference>
<dbReference type="Proteomes" id="UP000193427">
    <property type="component" value="Chromosome"/>
</dbReference>